<evidence type="ECO:0000256" key="10">
    <source>
        <dbReference type="HAMAP-Rule" id="MF_02019"/>
    </source>
</evidence>
<dbReference type="SUPFAM" id="SSF53244">
    <property type="entry name" value="MurD-like peptide ligases, peptide-binding domain"/>
    <property type="match status" value="1"/>
</dbReference>
<dbReference type="GO" id="GO:0008766">
    <property type="term" value="F:UDP-N-acetylmuramoylalanyl-D-glutamyl-2,6-diaminopimelate-D-alanyl-D-alanine ligase activity"/>
    <property type="evidence" value="ECO:0007669"/>
    <property type="project" value="RHEA"/>
</dbReference>
<keyword evidence="8 10" id="KW-0131">Cell cycle</keyword>
<keyword evidence="5 10" id="KW-0067">ATP-binding</keyword>
<accession>A0A1F6CST9</accession>
<dbReference type="InterPro" id="IPR004101">
    <property type="entry name" value="Mur_ligase_C"/>
</dbReference>
<dbReference type="InterPro" id="IPR036565">
    <property type="entry name" value="Mur-like_cat_sf"/>
</dbReference>
<dbReference type="InterPro" id="IPR036615">
    <property type="entry name" value="Mur_ligase_C_dom_sf"/>
</dbReference>
<evidence type="ECO:0000256" key="4">
    <source>
        <dbReference type="ARBA" id="ARBA00022741"/>
    </source>
</evidence>
<feature type="binding site" evidence="10">
    <location>
        <begin position="119"/>
        <end position="125"/>
    </location>
    <ligand>
        <name>ATP</name>
        <dbReference type="ChEBI" id="CHEBI:30616"/>
    </ligand>
</feature>
<dbReference type="InterPro" id="IPR005863">
    <property type="entry name" value="UDP-N-AcMur_synth"/>
</dbReference>
<dbReference type="GO" id="GO:0009252">
    <property type="term" value="P:peptidoglycan biosynthetic process"/>
    <property type="evidence" value="ECO:0007669"/>
    <property type="project" value="UniProtKB-UniRule"/>
</dbReference>
<dbReference type="GO" id="GO:0047480">
    <property type="term" value="F:UDP-N-acetylmuramoyl-tripeptide-D-alanyl-D-alanine ligase activity"/>
    <property type="evidence" value="ECO:0007669"/>
    <property type="project" value="UniProtKB-UniRule"/>
</dbReference>
<comment type="function">
    <text evidence="10 11">Involved in cell wall formation. Catalyzes the final step in the synthesis of UDP-N-acetylmuramoyl-pentapeptide, the precursor of murein.</text>
</comment>
<dbReference type="Gene3D" id="3.40.1390.10">
    <property type="entry name" value="MurE/MurF, N-terminal domain"/>
    <property type="match status" value="1"/>
</dbReference>
<keyword evidence="2 10" id="KW-0436">Ligase</keyword>
<dbReference type="SUPFAM" id="SSF63418">
    <property type="entry name" value="MurE/MurF N-terminal domain"/>
    <property type="match status" value="1"/>
</dbReference>
<evidence type="ECO:0000256" key="9">
    <source>
        <dbReference type="ARBA" id="ARBA00023316"/>
    </source>
</evidence>
<name>A0A1F6CST9_HANXR</name>
<evidence type="ECO:0000256" key="5">
    <source>
        <dbReference type="ARBA" id="ARBA00022840"/>
    </source>
</evidence>
<dbReference type="PANTHER" id="PTHR43024:SF1">
    <property type="entry name" value="UDP-N-ACETYLMURAMOYL-TRIPEPTIDE--D-ALANYL-D-ALANINE LIGASE"/>
    <property type="match status" value="1"/>
</dbReference>
<dbReference type="UniPathway" id="UPA00219"/>
<dbReference type="NCBIfam" id="TIGR01143">
    <property type="entry name" value="murF"/>
    <property type="match status" value="1"/>
</dbReference>
<protein>
    <recommendedName>
        <fullName evidence="10 11">UDP-N-acetylmuramoyl-tripeptide--D-alanyl-D-alanine ligase</fullName>
        <ecNumber evidence="10 11">6.3.2.10</ecNumber>
    </recommendedName>
    <alternativeName>
        <fullName evidence="10">D-alanyl-D-alanine-adding enzyme</fullName>
    </alternativeName>
</protein>
<keyword evidence="9 10" id="KW-0961">Cell wall biogenesis/degradation</keyword>
<dbReference type="Pfam" id="PF02875">
    <property type="entry name" value="Mur_ligase_C"/>
    <property type="match status" value="1"/>
</dbReference>
<keyword evidence="6 10" id="KW-0133">Cell shape</keyword>
<evidence type="ECO:0000256" key="3">
    <source>
        <dbReference type="ARBA" id="ARBA00022618"/>
    </source>
</evidence>
<dbReference type="Gene3D" id="3.40.1190.10">
    <property type="entry name" value="Mur-like, catalytic domain"/>
    <property type="match status" value="1"/>
</dbReference>
<dbReference type="Pfam" id="PF08245">
    <property type="entry name" value="Mur_ligase_M"/>
    <property type="match status" value="1"/>
</dbReference>
<comment type="pathway">
    <text evidence="10 11">Cell wall biogenesis; peptidoglycan biosynthesis.</text>
</comment>
<dbReference type="PANTHER" id="PTHR43024">
    <property type="entry name" value="UDP-N-ACETYLMURAMOYL-TRIPEPTIDE--D-ALANYL-D-ALANINE LIGASE"/>
    <property type="match status" value="1"/>
</dbReference>
<dbReference type="InterPro" id="IPR035911">
    <property type="entry name" value="MurE/MurF_N"/>
</dbReference>
<dbReference type="GO" id="GO:0071555">
    <property type="term" value="P:cell wall organization"/>
    <property type="evidence" value="ECO:0007669"/>
    <property type="project" value="UniProtKB-KW"/>
</dbReference>
<dbReference type="Proteomes" id="UP000178606">
    <property type="component" value="Unassembled WGS sequence"/>
</dbReference>
<evidence type="ECO:0000259" key="14">
    <source>
        <dbReference type="Pfam" id="PF08245"/>
    </source>
</evidence>
<evidence type="ECO:0000259" key="13">
    <source>
        <dbReference type="Pfam" id="PF02875"/>
    </source>
</evidence>
<dbReference type="InterPro" id="IPR000713">
    <property type="entry name" value="Mur_ligase_N"/>
</dbReference>
<organism evidence="15 16">
    <name type="scientific">Handelsmanbacteria sp. (strain RIFCSPLOWO2_12_FULL_64_10)</name>
    <dbReference type="NCBI Taxonomy" id="1817868"/>
    <lineage>
        <taxon>Bacteria</taxon>
        <taxon>Candidatus Handelsmaniibacteriota</taxon>
    </lineage>
</organism>
<keyword evidence="4 10" id="KW-0547">Nucleotide-binding</keyword>
<evidence type="ECO:0000256" key="1">
    <source>
        <dbReference type="ARBA" id="ARBA00022490"/>
    </source>
</evidence>
<feature type="domain" description="Mur ligase central" evidence="14">
    <location>
        <begin position="117"/>
        <end position="299"/>
    </location>
</feature>
<dbReference type="InterPro" id="IPR051046">
    <property type="entry name" value="MurCDEF_CellWall_CoF430Synth"/>
</dbReference>
<dbReference type="GO" id="GO:0051301">
    <property type="term" value="P:cell division"/>
    <property type="evidence" value="ECO:0007669"/>
    <property type="project" value="UniProtKB-KW"/>
</dbReference>
<dbReference type="GO" id="GO:0005524">
    <property type="term" value="F:ATP binding"/>
    <property type="evidence" value="ECO:0007669"/>
    <property type="project" value="UniProtKB-UniRule"/>
</dbReference>
<evidence type="ECO:0000256" key="11">
    <source>
        <dbReference type="RuleBase" id="RU004136"/>
    </source>
</evidence>
<dbReference type="Pfam" id="PF01225">
    <property type="entry name" value="Mur_ligase"/>
    <property type="match status" value="1"/>
</dbReference>
<dbReference type="GO" id="GO:0005737">
    <property type="term" value="C:cytoplasm"/>
    <property type="evidence" value="ECO:0007669"/>
    <property type="project" value="UniProtKB-SubCell"/>
</dbReference>
<evidence type="ECO:0000313" key="16">
    <source>
        <dbReference type="Proteomes" id="UP000178606"/>
    </source>
</evidence>
<comment type="subcellular location">
    <subcellularLocation>
        <location evidence="10 11">Cytoplasm</location>
    </subcellularLocation>
</comment>
<comment type="caution">
    <text evidence="15">The sequence shown here is derived from an EMBL/GenBank/DDBJ whole genome shotgun (WGS) entry which is preliminary data.</text>
</comment>
<gene>
    <name evidence="10" type="primary">murF</name>
    <name evidence="15" type="ORF">A3F84_03800</name>
</gene>
<dbReference type="InterPro" id="IPR013221">
    <property type="entry name" value="Mur_ligase_cen"/>
</dbReference>
<dbReference type="EMBL" id="MFKF01000153">
    <property type="protein sequence ID" value="OGG52195.1"/>
    <property type="molecule type" value="Genomic_DNA"/>
</dbReference>
<feature type="domain" description="Mur ligase C-terminal" evidence="13">
    <location>
        <begin position="326"/>
        <end position="446"/>
    </location>
</feature>
<dbReference type="EC" id="6.3.2.10" evidence="10 11"/>
<evidence type="ECO:0000259" key="12">
    <source>
        <dbReference type="Pfam" id="PF01225"/>
    </source>
</evidence>
<keyword evidence="3 10" id="KW-0132">Cell division</keyword>
<dbReference type="GO" id="GO:0008360">
    <property type="term" value="P:regulation of cell shape"/>
    <property type="evidence" value="ECO:0007669"/>
    <property type="project" value="UniProtKB-KW"/>
</dbReference>
<dbReference type="HAMAP" id="MF_02019">
    <property type="entry name" value="MurF"/>
    <property type="match status" value="1"/>
</dbReference>
<keyword evidence="1 10" id="KW-0963">Cytoplasm</keyword>
<sequence length="459" mass="48873">MERFTLGEIADAARGQIVSGRHPPGFEPVGASIDTRTLKPGEFFFALKGTRTDGHESVASAVSKGAAAAVVSGRWFASLPEQDRPAGTLILVDDPEQAMSDIARAYRRKFRIPVVGITGSNGKTTTKEMAAAVLATRYRVLKTERNLNNRQGLPLMVFRLSAQHEVAVLEFGISEFGGLKRLCEVADPNVGLITNIGPSHLEFLGSVEGVAKAKGEILEYLDESSTAILNLDDLWLAKGQNKIKGRLLGFGIEKISQFRGEGLVFDQAGCGHFSLQGRKIALRVPGRHNVYNALAAAAVGHALGVPIEDATLALGGFQPAAMRSAVETRGGVRILNDAYNANPASTKAALETLSVMAVEQGGRRIACLGDMLELGDDAPELHREVGAFATKGIDLLFVTGPLAAEIVKGAAALGDRARHFPDRADLIRALNETLRPGDALLVKGSRGMRMEEVIAGLKL</sequence>
<feature type="domain" description="Mur ligase N-terminal catalytic" evidence="12">
    <location>
        <begin position="32"/>
        <end position="107"/>
    </location>
</feature>
<dbReference type="Gene3D" id="3.90.190.20">
    <property type="entry name" value="Mur ligase, C-terminal domain"/>
    <property type="match status" value="1"/>
</dbReference>
<dbReference type="AlphaFoldDB" id="A0A1F6CST9"/>
<evidence type="ECO:0000313" key="15">
    <source>
        <dbReference type="EMBL" id="OGG52195.1"/>
    </source>
</evidence>
<evidence type="ECO:0000256" key="7">
    <source>
        <dbReference type="ARBA" id="ARBA00022984"/>
    </source>
</evidence>
<reference evidence="15 16" key="1">
    <citation type="journal article" date="2016" name="Nat. Commun.">
        <title>Thousands of microbial genomes shed light on interconnected biogeochemical processes in an aquifer system.</title>
        <authorList>
            <person name="Anantharaman K."/>
            <person name="Brown C.T."/>
            <person name="Hug L.A."/>
            <person name="Sharon I."/>
            <person name="Castelle C.J."/>
            <person name="Probst A.J."/>
            <person name="Thomas B.C."/>
            <person name="Singh A."/>
            <person name="Wilkins M.J."/>
            <person name="Karaoz U."/>
            <person name="Brodie E.L."/>
            <person name="Williams K.H."/>
            <person name="Hubbard S.S."/>
            <person name="Banfield J.F."/>
        </authorList>
    </citation>
    <scope>NUCLEOTIDE SEQUENCE [LARGE SCALE GENOMIC DNA]</scope>
    <source>
        <strain evidence="16">RIFCSPLOWO2_12_FULL_64_10</strain>
    </source>
</reference>
<proteinExistence type="inferred from homology"/>
<evidence type="ECO:0000256" key="6">
    <source>
        <dbReference type="ARBA" id="ARBA00022960"/>
    </source>
</evidence>
<evidence type="ECO:0000256" key="2">
    <source>
        <dbReference type="ARBA" id="ARBA00022598"/>
    </source>
</evidence>
<comment type="similarity">
    <text evidence="10">Belongs to the MurCDEF family. MurF subfamily.</text>
</comment>
<comment type="catalytic activity">
    <reaction evidence="10 11">
        <text>D-alanyl-D-alanine + UDP-N-acetyl-alpha-D-muramoyl-L-alanyl-gamma-D-glutamyl-meso-2,6-diaminopimelate + ATP = UDP-N-acetyl-alpha-D-muramoyl-L-alanyl-gamma-D-glutamyl-meso-2,6-diaminopimeloyl-D-alanyl-D-alanine + ADP + phosphate + H(+)</text>
        <dbReference type="Rhea" id="RHEA:28374"/>
        <dbReference type="ChEBI" id="CHEBI:15378"/>
        <dbReference type="ChEBI" id="CHEBI:30616"/>
        <dbReference type="ChEBI" id="CHEBI:43474"/>
        <dbReference type="ChEBI" id="CHEBI:57822"/>
        <dbReference type="ChEBI" id="CHEBI:61386"/>
        <dbReference type="ChEBI" id="CHEBI:83905"/>
        <dbReference type="ChEBI" id="CHEBI:456216"/>
        <dbReference type="EC" id="6.3.2.10"/>
    </reaction>
</comment>
<dbReference type="SUPFAM" id="SSF53623">
    <property type="entry name" value="MurD-like peptide ligases, catalytic domain"/>
    <property type="match status" value="1"/>
</dbReference>
<keyword evidence="7 10" id="KW-0573">Peptidoglycan synthesis</keyword>
<evidence type="ECO:0000256" key="8">
    <source>
        <dbReference type="ARBA" id="ARBA00023306"/>
    </source>
</evidence>